<dbReference type="PANTHER" id="PTHR21661:SF35">
    <property type="entry name" value="EPOXIDE HYDROLASE"/>
    <property type="match status" value="1"/>
</dbReference>
<keyword evidence="2 3" id="KW-0378">Hydrolase</keyword>
<sequence length="172" mass="19067">MTEVLGYPTYAVHGTDWGVVVACSLYGSFNTTVRAAQLVLLLLFPLTAQEIAENNITLSDIQEVTEQRYIEWIANGNGYFIETDYQGSGSLSSSGFNSNFLGQPNDTGLALYDNPVGQLAWIGTKFKLYSDPRARTPPSNPNGFKTVYTKAPTDVLLLFSQYEYNVSLWPEE</sequence>
<dbReference type="InterPro" id="IPR029058">
    <property type="entry name" value="AB_hydrolase_fold"/>
</dbReference>
<gene>
    <name evidence="3" type="ORF">MVEN_00740800</name>
</gene>
<dbReference type="PANTHER" id="PTHR21661">
    <property type="entry name" value="EPOXIDE HYDROLASE 1-RELATED"/>
    <property type="match status" value="1"/>
</dbReference>
<name>A0A8H6YKU3_9AGAR</name>
<comment type="caution">
    <text evidence="3">The sequence shown here is derived from an EMBL/GenBank/DDBJ whole genome shotgun (WGS) entry which is preliminary data.</text>
</comment>
<evidence type="ECO:0000313" key="3">
    <source>
        <dbReference type="EMBL" id="KAF7360124.1"/>
    </source>
</evidence>
<dbReference type="GO" id="GO:0004301">
    <property type="term" value="F:epoxide hydrolase activity"/>
    <property type="evidence" value="ECO:0007669"/>
    <property type="project" value="TreeGrafter"/>
</dbReference>
<dbReference type="AlphaFoldDB" id="A0A8H6YKU3"/>
<evidence type="ECO:0000256" key="1">
    <source>
        <dbReference type="ARBA" id="ARBA00010088"/>
    </source>
</evidence>
<dbReference type="Gene3D" id="3.40.50.1820">
    <property type="entry name" value="alpha/beta hydrolase"/>
    <property type="match status" value="1"/>
</dbReference>
<evidence type="ECO:0000313" key="4">
    <source>
        <dbReference type="Proteomes" id="UP000620124"/>
    </source>
</evidence>
<dbReference type="EMBL" id="JACAZI010000005">
    <property type="protein sequence ID" value="KAF7360124.1"/>
    <property type="molecule type" value="Genomic_DNA"/>
</dbReference>
<protein>
    <submittedName>
        <fullName evidence="3">Alpha/beta-hydrolase</fullName>
    </submittedName>
</protein>
<reference evidence="3" key="1">
    <citation type="submission" date="2020-05" db="EMBL/GenBank/DDBJ databases">
        <title>Mycena genomes resolve the evolution of fungal bioluminescence.</title>
        <authorList>
            <person name="Tsai I.J."/>
        </authorList>
    </citation>
    <scope>NUCLEOTIDE SEQUENCE</scope>
    <source>
        <strain evidence="3">CCC161011</strain>
    </source>
</reference>
<accession>A0A8H6YKU3</accession>
<dbReference type="GO" id="GO:0097176">
    <property type="term" value="P:epoxide metabolic process"/>
    <property type="evidence" value="ECO:0007669"/>
    <property type="project" value="TreeGrafter"/>
</dbReference>
<dbReference type="Proteomes" id="UP000620124">
    <property type="component" value="Unassembled WGS sequence"/>
</dbReference>
<proteinExistence type="inferred from homology"/>
<dbReference type="OrthoDB" id="7130006at2759"/>
<organism evidence="3 4">
    <name type="scientific">Mycena venus</name>
    <dbReference type="NCBI Taxonomy" id="2733690"/>
    <lineage>
        <taxon>Eukaryota</taxon>
        <taxon>Fungi</taxon>
        <taxon>Dikarya</taxon>
        <taxon>Basidiomycota</taxon>
        <taxon>Agaricomycotina</taxon>
        <taxon>Agaricomycetes</taxon>
        <taxon>Agaricomycetidae</taxon>
        <taxon>Agaricales</taxon>
        <taxon>Marasmiineae</taxon>
        <taxon>Mycenaceae</taxon>
        <taxon>Mycena</taxon>
    </lineage>
</organism>
<comment type="similarity">
    <text evidence="1">Belongs to the peptidase S33 family.</text>
</comment>
<keyword evidence="4" id="KW-1185">Reference proteome</keyword>
<evidence type="ECO:0000256" key="2">
    <source>
        <dbReference type="ARBA" id="ARBA00022801"/>
    </source>
</evidence>